<evidence type="ECO:0000313" key="3">
    <source>
        <dbReference type="EMBL" id="QEL13555.1"/>
    </source>
</evidence>
<feature type="region of interest" description="Disordered" evidence="1">
    <location>
        <begin position="41"/>
        <end position="142"/>
    </location>
</feature>
<keyword evidence="4" id="KW-1185">Reference proteome</keyword>
<keyword evidence="2" id="KW-0732">Signal</keyword>
<gene>
    <name evidence="3" type="ORF">PX52LOC_00413</name>
</gene>
<dbReference type="Proteomes" id="UP000324974">
    <property type="component" value="Chromosome"/>
</dbReference>
<accession>A0A5C1A5F4</accession>
<feature type="signal peptide" evidence="2">
    <location>
        <begin position="1"/>
        <end position="22"/>
    </location>
</feature>
<feature type="compositionally biased region" description="Basic and acidic residues" evidence="1">
    <location>
        <begin position="83"/>
        <end position="114"/>
    </location>
</feature>
<dbReference type="KEGG" id="lrs:PX52LOC_00413"/>
<feature type="chain" id="PRO_5023085599" evidence="2">
    <location>
        <begin position="23"/>
        <end position="437"/>
    </location>
</feature>
<dbReference type="OrthoDB" id="7339425at2"/>
<evidence type="ECO:0000256" key="1">
    <source>
        <dbReference type="SAM" id="MobiDB-lite"/>
    </source>
</evidence>
<proteinExistence type="predicted"/>
<dbReference type="RefSeq" id="WP_149108518.1">
    <property type="nucleotide sequence ID" value="NZ_CP042425.1"/>
</dbReference>
<organism evidence="3 4">
    <name type="scientific">Limnoglobus roseus</name>
    <dbReference type="NCBI Taxonomy" id="2598579"/>
    <lineage>
        <taxon>Bacteria</taxon>
        <taxon>Pseudomonadati</taxon>
        <taxon>Planctomycetota</taxon>
        <taxon>Planctomycetia</taxon>
        <taxon>Gemmatales</taxon>
        <taxon>Gemmataceae</taxon>
        <taxon>Limnoglobus</taxon>
    </lineage>
</organism>
<sequence length="437" mass="48164">MRRALRQCVCALALCASPLAAADPPRLLEAPVSLGSARAVDLPSEPASGTIHPAAAKEPATPEPEVVRPKPVRLSKPANARTLSDDEVIRLDRRLPQDDRAEPLGRYEPRHPNDDRDEIDDFVGRRSRLGQRDRDDDSKKRASAKFGDKLRDWLAPGGGRDSWLFSDHAFDQFATPLSNPFLAEDPRALTEVRPIFIYQSIPTPQPNFQGGNIYFFGTRASIAFTERISLTVNKLGAIALNPSNKAFGDSEFGFAELWLGPKFTFYRNPQSSAIASAGAIFQIPTGPGKVYQDTGNLSIVPYISAGKTLCDFGSIGSLNGIANAGYSISTNRLRSDYFYGTAHLDFDVRNNHRFYPIAELNYFQYTTDGQQRAFSGEGQDLFNFGSQSKGAGLVTGALGGRFKITEAAQIGAAYELPLFGNRDVFRYRFTLDLIFRY</sequence>
<feature type="compositionally biased region" description="Basic and acidic residues" evidence="1">
    <location>
        <begin position="130"/>
        <end position="142"/>
    </location>
</feature>
<evidence type="ECO:0000313" key="4">
    <source>
        <dbReference type="Proteomes" id="UP000324974"/>
    </source>
</evidence>
<dbReference type="EMBL" id="CP042425">
    <property type="protein sequence ID" value="QEL13555.1"/>
    <property type="molecule type" value="Genomic_DNA"/>
</dbReference>
<protein>
    <submittedName>
        <fullName evidence="3">Uncharacterized protein</fullName>
    </submittedName>
</protein>
<name>A0A5C1A5F4_9BACT</name>
<evidence type="ECO:0000256" key="2">
    <source>
        <dbReference type="SAM" id="SignalP"/>
    </source>
</evidence>
<dbReference type="AlphaFoldDB" id="A0A5C1A5F4"/>
<reference evidence="4" key="1">
    <citation type="submission" date="2019-08" db="EMBL/GenBank/DDBJ databases">
        <title>Limnoglobus roseus gen. nov., sp. nov., a novel freshwater planctomycete with a giant genome from the family Gemmataceae.</title>
        <authorList>
            <person name="Kulichevskaya I.S."/>
            <person name="Naumoff D.G."/>
            <person name="Miroshnikov K."/>
            <person name="Ivanova A."/>
            <person name="Philippov D.A."/>
            <person name="Hakobyan A."/>
            <person name="Rijpstra I.C."/>
            <person name="Sinninghe Damste J.S."/>
            <person name="Liesack W."/>
            <person name="Dedysh S.N."/>
        </authorList>
    </citation>
    <scope>NUCLEOTIDE SEQUENCE [LARGE SCALE GENOMIC DNA]</scope>
    <source>
        <strain evidence="4">PX52</strain>
    </source>
</reference>